<keyword evidence="1" id="KW-1133">Transmembrane helix</keyword>
<dbReference type="AlphaFoldDB" id="A0A350P5P7"/>
<protein>
    <submittedName>
        <fullName evidence="2">Uncharacterized protein</fullName>
    </submittedName>
</protein>
<keyword evidence="1" id="KW-0472">Membrane</keyword>
<keyword evidence="1" id="KW-0812">Transmembrane</keyword>
<reference evidence="2 3" key="1">
    <citation type="journal article" date="2018" name="Nat. Biotechnol.">
        <title>A standardized bacterial taxonomy based on genome phylogeny substantially revises the tree of life.</title>
        <authorList>
            <person name="Parks D.H."/>
            <person name="Chuvochina M."/>
            <person name="Waite D.W."/>
            <person name="Rinke C."/>
            <person name="Skarshewski A."/>
            <person name="Chaumeil P.A."/>
            <person name="Hugenholtz P."/>
        </authorList>
    </citation>
    <scope>NUCLEOTIDE SEQUENCE [LARGE SCALE GENOMIC DNA]</scope>
    <source>
        <strain evidence="2">UBA11978</strain>
    </source>
</reference>
<accession>A0A350P5P7</accession>
<evidence type="ECO:0000313" key="2">
    <source>
        <dbReference type="EMBL" id="HAW76614.1"/>
    </source>
</evidence>
<proteinExistence type="predicted"/>
<name>A0A350P5P7_9ALTE</name>
<organism evidence="2 3">
    <name type="scientific">Alteromonas australica</name>
    <dbReference type="NCBI Taxonomy" id="589873"/>
    <lineage>
        <taxon>Bacteria</taxon>
        <taxon>Pseudomonadati</taxon>
        <taxon>Pseudomonadota</taxon>
        <taxon>Gammaproteobacteria</taxon>
        <taxon>Alteromonadales</taxon>
        <taxon>Alteromonadaceae</taxon>
        <taxon>Alteromonas/Salinimonas group</taxon>
        <taxon>Alteromonas</taxon>
    </lineage>
</organism>
<dbReference type="EMBL" id="DNAN01000459">
    <property type="protein sequence ID" value="HAW76614.1"/>
    <property type="molecule type" value="Genomic_DNA"/>
</dbReference>
<gene>
    <name evidence="2" type="ORF">DCW74_12875</name>
</gene>
<dbReference type="Proteomes" id="UP000263517">
    <property type="component" value="Unassembled WGS sequence"/>
</dbReference>
<feature type="transmembrane region" description="Helical" evidence="1">
    <location>
        <begin position="18"/>
        <end position="40"/>
    </location>
</feature>
<comment type="caution">
    <text evidence="2">The sequence shown here is derived from an EMBL/GenBank/DDBJ whole genome shotgun (WGS) entry which is preliminary data.</text>
</comment>
<evidence type="ECO:0000256" key="1">
    <source>
        <dbReference type="SAM" id="Phobius"/>
    </source>
</evidence>
<evidence type="ECO:0000313" key="3">
    <source>
        <dbReference type="Proteomes" id="UP000263517"/>
    </source>
</evidence>
<sequence length="89" mass="9550">MVVSGQSQDYVVATCVVALRNCLILAVCLGVAYGIVGLNIKVRQAAEARVSESRIAAAQNYSKAHLVCRKAWPLADPLKVHECALQVLD</sequence>